<sequence length="102" mass="11793">MHIDNLFFEPVHEGYCKVLTVKFGNEVIGYACPNYDRNKEIKPFSAVYINGNTIGDFFSINETLRFLFNYHMDFQMFLTMRKETVAVADDLLNNASQCVGLH</sequence>
<name>A0A759MD14_SALER</name>
<proteinExistence type="predicted"/>
<comment type="caution">
    <text evidence="1">The sequence shown here is derived from an EMBL/GenBank/DDBJ whole genome shotgun (WGS) entry which is preliminary data.</text>
</comment>
<organism evidence="1">
    <name type="scientific">Salmonella enterica</name>
    <name type="common">Salmonella choleraesuis</name>
    <dbReference type="NCBI Taxonomy" id="28901"/>
    <lineage>
        <taxon>Bacteria</taxon>
        <taxon>Pseudomonadati</taxon>
        <taxon>Pseudomonadota</taxon>
        <taxon>Gammaproteobacteria</taxon>
        <taxon>Enterobacterales</taxon>
        <taxon>Enterobacteriaceae</taxon>
        <taxon>Salmonella</taxon>
    </lineage>
</organism>
<reference evidence="1" key="1">
    <citation type="journal article" date="2018" name="Genome Biol.">
        <title>SKESA: strategic k-mer extension for scrupulous assemblies.</title>
        <authorList>
            <person name="Souvorov A."/>
            <person name="Agarwala R."/>
            <person name="Lipman D.J."/>
        </authorList>
    </citation>
    <scope>NUCLEOTIDE SEQUENCE</scope>
    <source>
        <strain evidence="1">MA.CK_97/00003274</strain>
    </source>
</reference>
<accession>A0A759MD14</accession>
<dbReference type="AlphaFoldDB" id="A0A759MD14"/>
<reference evidence="1" key="2">
    <citation type="submission" date="2020-02" db="EMBL/GenBank/DDBJ databases">
        <authorList>
            <consortium name="NCBI Pathogen Detection Project"/>
        </authorList>
    </citation>
    <scope>NUCLEOTIDE SEQUENCE</scope>
    <source>
        <strain evidence="1">MA.CK_97/00003274</strain>
    </source>
</reference>
<gene>
    <name evidence="1" type="ORF">G8R56_005292</name>
</gene>
<dbReference type="EMBL" id="DAAXPA010000042">
    <property type="protein sequence ID" value="HAG1966982.1"/>
    <property type="molecule type" value="Genomic_DNA"/>
</dbReference>
<protein>
    <submittedName>
        <fullName evidence="1">Uncharacterized protein</fullName>
    </submittedName>
</protein>
<evidence type="ECO:0000313" key="1">
    <source>
        <dbReference type="EMBL" id="HAG1966982.1"/>
    </source>
</evidence>
<dbReference type="RefSeq" id="WP_085425595.1">
    <property type="nucleotide sequence ID" value="NZ_JBNQPT010000014.1"/>
</dbReference>